<keyword evidence="3" id="KW-1185">Reference proteome</keyword>
<gene>
    <name evidence="2" type="ORF">CROQUDRAFT_109121</name>
</gene>
<evidence type="ECO:0000313" key="3">
    <source>
        <dbReference type="Proteomes" id="UP000886653"/>
    </source>
</evidence>
<organism evidence="2 3">
    <name type="scientific">Cronartium quercuum f. sp. fusiforme G11</name>
    <dbReference type="NCBI Taxonomy" id="708437"/>
    <lineage>
        <taxon>Eukaryota</taxon>
        <taxon>Fungi</taxon>
        <taxon>Dikarya</taxon>
        <taxon>Basidiomycota</taxon>
        <taxon>Pucciniomycotina</taxon>
        <taxon>Pucciniomycetes</taxon>
        <taxon>Pucciniales</taxon>
        <taxon>Coleosporiaceae</taxon>
        <taxon>Cronartium</taxon>
    </lineage>
</organism>
<dbReference type="EMBL" id="MU167316">
    <property type="protein sequence ID" value="KAG0143560.1"/>
    <property type="molecule type" value="Genomic_DNA"/>
</dbReference>
<evidence type="ECO:0000256" key="1">
    <source>
        <dbReference type="SAM" id="MobiDB-lite"/>
    </source>
</evidence>
<protein>
    <submittedName>
        <fullName evidence="2">Uncharacterized protein</fullName>
    </submittedName>
</protein>
<comment type="caution">
    <text evidence="2">The sequence shown here is derived from an EMBL/GenBank/DDBJ whole genome shotgun (WGS) entry which is preliminary data.</text>
</comment>
<evidence type="ECO:0000313" key="2">
    <source>
        <dbReference type="EMBL" id="KAG0143560.1"/>
    </source>
</evidence>
<feature type="region of interest" description="Disordered" evidence="1">
    <location>
        <begin position="26"/>
        <end position="47"/>
    </location>
</feature>
<name>A0A9P6T9G1_9BASI</name>
<sequence length="81" mass="8836">MSAATKLPGGLSLTGGDTVVLRILPNERTGRDRQARPPLTAHNSPELPVKPMWRLTASWHASVPAQKSPRGVEMVDLPRLF</sequence>
<proteinExistence type="predicted"/>
<dbReference type="AlphaFoldDB" id="A0A9P6T9G1"/>
<reference evidence="2" key="1">
    <citation type="submission" date="2013-11" db="EMBL/GenBank/DDBJ databases">
        <title>Genome sequence of the fusiform rust pathogen reveals effectors for host alternation and coevolution with pine.</title>
        <authorList>
            <consortium name="DOE Joint Genome Institute"/>
            <person name="Smith K."/>
            <person name="Pendleton A."/>
            <person name="Kubisiak T."/>
            <person name="Anderson C."/>
            <person name="Salamov A."/>
            <person name="Aerts A."/>
            <person name="Riley R."/>
            <person name="Clum A."/>
            <person name="Lindquist E."/>
            <person name="Ence D."/>
            <person name="Campbell M."/>
            <person name="Kronenberg Z."/>
            <person name="Feau N."/>
            <person name="Dhillon B."/>
            <person name="Hamelin R."/>
            <person name="Burleigh J."/>
            <person name="Smith J."/>
            <person name="Yandell M."/>
            <person name="Nelson C."/>
            <person name="Grigoriev I."/>
            <person name="Davis J."/>
        </authorList>
    </citation>
    <scope>NUCLEOTIDE SEQUENCE</scope>
    <source>
        <strain evidence="2">G11</strain>
    </source>
</reference>
<accession>A0A9P6T9G1</accession>
<dbReference type="Proteomes" id="UP000886653">
    <property type="component" value="Unassembled WGS sequence"/>
</dbReference>